<organism evidence="5 6">
    <name type="scientific">Sphaerobolus stellatus (strain SS14)</name>
    <dbReference type="NCBI Taxonomy" id="990650"/>
    <lineage>
        <taxon>Eukaryota</taxon>
        <taxon>Fungi</taxon>
        <taxon>Dikarya</taxon>
        <taxon>Basidiomycota</taxon>
        <taxon>Agaricomycotina</taxon>
        <taxon>Agaricomycetes</taxon>
        <taxon>Phallomycetidae</taxon>
        <taxon>Geastrales</taxon>
        <taxon>Sphaerobolaceae</taxon>
        <taxon>Sphaerobolus</taxon>
    </lineage>
</organism>
<feature type="compositionally biased region" description="Basic and acidic residues" evidence="4">
    <location>
        <begin position="24"/>
        <end position="33"/>
    </location>
</feature>
<dbReference type="GO" id="GO:0005730">
    <property type="term" value="C:nucleolus"/>
    <property type="evidence" value="ECO:0007669"/>
    <property type="project" value="UniProtKB-SubCell"/>
</dbReference>
<dbReference type="CDD" id="cd23339">
    <property type="entry name" value="beta-trefoil_FSCN_fungal_FRG1-like"/>
    <property type="match status" value="1"/>
</dbReference>
<evidence type="ECO:0000313" key="6">
    <source>
        <dbReference type="Proteomes" id="UP000054279"/>
    </source>
</evidence>
<dbReference type="EMBL" id="KN837138">
    <property type="protein sequence ID" value="KIJ41223.1"/>
    <property type="molecule type" value="Genomic_DNA"/>
</dbReference>
<dbReference type="Gene3D" id="2.80.10.50">
    <property type="match status" value="1"/>
</dbReference>
<evidence type="ECO:0000313" key="5">
    <source>
        <dbReference type="EMBL" id="KIJ41223.1"/>
    </source>
</evidence>
<protein>
    <recommendedName>
        <fullName evidence="7">Protein FRG1</fullName>
    </recommendedName>
</protein>
<dbReference type="AlphaFoldDB" id="A0A0C9UDT9"/>
<sequence>MTDRVRSTKLVFKGDKPKKKKRKNREEGSKGGEDIDPQTWVRPENPIEVYGPTFIVHPSEPPLCITYDTTRSKIMLHNLSLKEDEALLNLTPSEVSQVWVVTRVAGAEAINLRTPEGKFISCDKHGIVSADREARGPQEEWIPIILDDGMVAFQNVYQKYLSVDEVAGGTMSMRGDSDTVGFGERFWVKVQYEYKVKAGEEERKKTEGTSTGKRKIDEVEANRTYQTWGAGRIVVSHDDKTELKRARKDGNLSEALLDRRAKLKSDRFC</sequence>
<proteinExistence type="inferred from homology"/>
<dbReference type="InterPro" id="IPR010414">
    <property type="entry name" value="FRG1"/>
</dbReference>
<dbReference type="OrthoDB" id="5539371at2759"/>
<dbReference type="HOGENOM" id="CLU_062276_1_0_1"/>
<dbReference type="SUPFAM" id="SSF50405">
    <property type="entry name" value="Actin-crosslinking proteins"/>
    <property type="match status" value="1"/>
</dbReference>
<reference evidence="5 6" key="1">
    <citation type="submission" date="2014-06" db="EMBL/GenBank/DDBJ databases">
        <title>Evolutionary Origins and Diversification of the Mycorrhizal Mutualists.</title>
        <authorList>
            <consortium name="DOE Joint Genome Institute"/>
            <consortium name="Mycorrhizal Genomics Consortium"/>
            <person name="Kohler A."/>
            <person name="Kuo A."/>
            <person name="Nagy L.G."/>
            <person name="Floudas D."/>
            <person name="Copeland A."/>
            <person name="Barry K.W."/>
            <person name="Cichocki N."/>
            <person name="Veneault-Fourrey C."/>
            <person name="LaButti K."/>
            <person name="Lindquist E.A."/>
            <person name="Lipzen A."/>
            <person name="Lundell T."/>
            <person name="Morin E."/>
            <person name="Murat C."/>
            <person name="Riley R."/>
            <person name="Ohm R."/>
            <person name="Sun H."/>
            <person name="Tunlid A."/>
            <person name="Henrissat B."/>
            <person name="Grigoriev I.V."/>
            <person name="Hibbett D.S."/>
            <person name="Martin F."/>
        </authorList>
    </citation>
    <scope>NUCLEOTIDE SEQUENCE [LARGE SCALE GENOMIC DNA]</scope>
    <source>
        <strain evidence="5 6">SS14</strain>
    </source>
</reference>
<accession>A0A0C9UDT9</accession>
<comment type="similarity">
    <text evidence="2">Belongs to the FRG1 family.</text>
</comment>
<evidence type="ECO:0000256" key="2">
    <source>
        <dbReference type="ARBA" id="ARBA00010878"/>
    </source>
</evidence>
<dbReference type="InterPro" id="IPR008999">
    <property type="entry name" value="Actin-crosslinking"/>
</dbReference>
<feature type="region of interest" description="Disordered" evidence="4">
    <location>
        <begin position="1"/>
        <end position="40"/>
    </location>
</feature>
<dbReference type="Proteomes" id="UP000054279">
    <property type="component" value="Unassembled WGS sequence"/>
</dbReference>
<dbReference type="PANTHER" id="PTHR12928:SF0">
    <property type="entry name" value="FSHD REGION GENE 1"/>
    <property type="match status" value="1"/>
</dbReference>
<evidence type="ECO:0000256" key="3">
    <source>
        <dbReference type="ARBA" id="ARBA00023242"/>
    </source>
</evidence>
<evidence type="ECO:0000256" key="4">
    <source>
        <dbReference type="SAM" id="MobiDB-lite"/>
    </source>
</evidence>
<dbReference type="PANTHER" id="PTHR12928">
    <property type="entry name" value="FRG1 PROTEIN"/>
    <property type="match status" value="1"/>
</dbReference>
<name>A0A0C9UDT9_SPHS4</name>
<comment type="subcellular location">
    <subcellularLocation>
        <location evidence="1">Nucleus</location>
        <location evidence="1">Nucleolus</location>
    </subcellularLocation>
</comment>
<keyword evidence="3" id="KW-0539">Nucleus</keyword>
<gene>
    <name evidence="5" type="ORF">M422DRAFT_68278</name>
</gene>
<dbReference type="GO" id="GO:0071013">
    <property type="term" value="C:catalytic step 2 spliceosome"/>
    <property type="evidence" value="ECO:0007669"/>
    <property type="project" value="TreeGrafter"/>
</dbReference>
<dbReference type="Pfam" id="PF06229">
    <property type="entry name" value="FRG1"/>
    <property type="match status" value="1"/>
</dbReference>
<evidence type="ECO:0008006" key="7">
    <source>
        <dbReference type="Google" id="ProtNLM"/>
    </source>
</evidence>
<evidence type="ECO:0000256" key="1">
    <source>
        <dbReference type="ARBA" id="ARBA00004604"/>
    </source>
</evidence>
<keyword evidence="6" id="KW-1185">Reference proteome</keyword>
<dbReference type="GO" id="GO:0051015">
    <property type="term" value="F:actin filament binding"/>
    <property type="evidence" value="ECO:0007669"/>
    <property type="project" value="TreeGrafter"/>
</dbReference>